<dbReference type="Gene3D" id="1.10.510.10">
    <property type="entry name" value="Transferase(Phosphotransferase) domain 1"/>
    <property type="match status" value="2"/>
</dbReference>
<proteinExistence type="predicted"/>
<keyword evidence="4" id="KW-1185">Reference proteome</keyword>
<feature type="compositionally biased region" description="Low complexity" evidence="1">
    <location>
        <begin position="81"/>
        <end position="103"/>
    </location>
</feature>
<dbReference type="InterPro" id="IPR008271">
    <property type="entry name" value="Ser/Thr_kinase_AS"/>
</dbReference>
<dbReference type="AlphaFoldDB" id="A0AAD6ZBH7"/>
<dbReference type="Pfam" id="PF07714">
    <property type="entry name" value="PK_Tyr_Ser-Thr"/>
    <property type="match status" value="1"/>
</dbReference>
<dbReference type="PANTHER" id="PTHR44329">
    <property type="entry name" value="SERINE/THREONINE-PROTEIN KINASE TNNI3K-RELATED"/>
    <property type="match status" value="1"/>
</dbReference>
<feature type="domain" description="Protein kinase" evidence="2">
    <location>
        <begin position="267"/>
        <end position="534"/>
    </location>
</feature>
<organism evidence="3 4">
    <name type="scientific">Mycena albidolilacea</name>
    <dbReference type="NCBI Taxonomy" id="1033008"/>
    <lineage>
        <taxon>Eukaryota</taxon>
        <taxon>Fungi</taxon>
        <taxon>Dikarya</taxon>
        <taxon>Basidiomycota</taxon>
        <taxon>Agaricomycotina</taxon>
        <taxon>Agaricomycetes</taxon>
        <taxon>Agaricomycetidae</taxon>
        <taxon>Agaricales</taxon>
        <taxon>Marasmiineae</taxon>
        <taxon>Mycenaceae</taxon>
        <taxon>Mycena</taxon>
    </lineage>
</organism>
<protein>
    <submittedName>
        <fullName evidence="3">Kinase-like domain-containing protein</fullName>
    </submittedName>
</protein>
<sequence>MPGRHISVQPPRECNFTSTRGHNKTMCDKSQPLRRTRKGSLEVGPQRDERREFHESHINDADGDTVLRVFGRMDGGRQVDSPSHQPSPAPHSSLSRPLPRESSGTPVRKKSQPLMTKSWVAGQKREEQPEFHDSHITDVEGDIVLRVFGCGKVDHPIDSPSHEPPDPSPAGPSVNPTIRTARERPGLRVDTLPTSRGLESLGQASANVASSNEHTQSPVEQNHSLTDSSDFTIPKLQVPSESSGGVEICFGDPLFSDDQSPLQGITQLDRFCSFSGCNSDIYRAKLIRSDGPLTLVAIKLFRIPKASETDSFIHRLNLEASIWRKLQHRNILPSLGLYEIGAPLPILLSPFFTFGHVGIYLRNHPSAPRQQLMHGVAFGLEYLHRNKVVHGDLKVSNILIDKHGVPCICDFGISQILNHAGFGNGSTRYAAPELFSDLNMDEEIPQVRPAAPETTASDVYAFACVALEILAGKPPVEKIGTPVVTREWVHSRRPNRADSLGCVSHDLWLLFDQCCRVDSQLRPTMTEILESPAFGVTQRRESFVVPKLTLKPLSERDCDGDEIGFGDPFFHSFGVGRHLRRSIAQQDRAPLATGRYGSISRGYLDLADGQRFQVVTKTLKPKSNSDSTHVQELVKVSALRSSILSLIIRFQRLTREAHVWMKLSHSNVLPFLGLYDIGTDIPILLFPFCKSRDVGEFLKHQPDANKNQMLHDVAAGVKYLHDLDIVHGNLVTENVLVDKRGVPCIVDFGLFKIFDACDVPIPDTAAHMAPELSTPLGPVHGPITEHKTSAPTKMSDMYSFALVAVEILTAERPSRRLSLAIGQAPEENLLGWTRAHYGVDVISLSMWAVLVQCWNRHPELRPTIDEILESPPFWALLDEPGTTDASTSTGEASLSHYTASLMDMFPTL</sequence>
<dbReference type="PROSITE" id="PS50011">
    <property type="entry name" value="PROTEIN_KINASE_DOM"/>
    <property type="match status" value="2"/>
</dbReference>
<dbReference type="Pfam" id="PF00069">
    <property type="entry name" value="Pkinase"/>
    <property type="match status" value="1"/>
</dbReference>
<dbReference type="GO" id="GO:0005524">
    <property type="term" value="F:ATP binding"/>
    <property type="evidence" value="ECO:0007669"/>
    <property type="project" value="InterPro"/>
</dbReference>
<comment type="caution">
    <text evidence="3">The sequence shown here is derived from an EMBL/GenBank/DDBJ whole genome shotgun (WGS) entry which is preliminary data.</text>
</comment>
<feature type="compositionally biased region" description="Basic and acidic residues" evidence="1">
    <location>
        <begin position="123"/>
        <end position="136"/>
    </location>
</feature>
<feature type="domain" description="Protein kinase" evidence="2">
    <location>
        <begin position="585"/>
        <end position="874"/>
    </location>
</feature>
<dbReference type="SUPFAM" id="SSF56112">
    <property type="entry name" value="Protein kinase-like (PK-like)"/>
    <property type="match status" value="2"/>
</dbReference>
<accession>A0AAD6ZBH7</accession>
<dbReference type="InterPro" id="IPR000719">
    <property type="entry name" value="Prot_kinase_dom"/>
</dbReference>
<dbReference type="Proteomes" id="UP001218218">
    <property type="component" value="Unassembled WGS sequence"/>
</dbReference>
<evidence type="ECO:0000313" key="3">
    <source>
        <dbReference type="EMBL" id="KAJ7314801.1"/>
    </source>
</evidence>
<feature type="compositionally biased region" description="Polar residues" evidence="1">
    <location>
        <begin position="202"/>
        <end position="230"/>
    </location>
</feature>
<keyword evidence="3" id="KW-0808">Transferase</keyword>
<dbReference type="EMBL" id="JARIHO010000065">
    <property type="protein sequence ID" value="KAJ7314801.1"/>
    <property type="molecule type" value="Genomic_DNA"/>
</dbReference>
<evidence type="ECO:0000259" key="2">
    <source>
        <dbReference type="PROSITE" id="PS50011"/>
    </source>
</evidence>
<evidence type="ECO:0000256" key="1">
    <source>
        <dbReference type="SAM" id="MobiDB-lite"/>
    </source>
</evidence>
<name>A0AAD6ZBH7_9AGAR</name>
<keyword evidence="3" id="KW-0418">Kinase</keyword>
<reference evidence="3" key="1">
    <citation type="submission" date="2023-03" db="EMBL/GenBank/DDBJ databases">
        <title>Massive genome expansion in bonnet fungi (Mycena s.s.) driven by repeated elements and novel gene families across ecological guilds.</title>
        <authorList>
            <consortium name="Lawrence Berkeley National Laboratory"/>
            <person name="Harder C.B."/>
            <person name="Miyauchi S."/>
            <person name="Viragh M."/>
            <person name="Kuo A."/>
            <person name="Thoen E."/>
            <person name="Andreopoulos B."/>
            <person name="Lu D."/>
            <person name="Skrede I."/>
            <person name="Drula E."/>
            <person name="Henrissat B."/>
            <person name="Morin E."/>
            <person name="Kohler A."/>
            <person name="Barry K."/>
            <person name="LaButti K."/>
            <person name="Morin E."/>
            <person name="Salamov A."/>
            <person name="Lipzen A."/>
            <person name="Mereny Z."/>
            <person name="Hegedus B."/>
            <person name="Baldrian P."/>
            <person name="Stursova M."/>
            <person name="Weitz H."/>
            <person name="Taylor A."/>
            <person name="Grigoriev I.V."/>
            <person name="Nagy L.G."/>
            <person name="Martin F."/>
            <person name="Kauserud H."/>
        </authorList>
    </citation>
    <scope>NUCLEOTIDE SEQUENCE</scope>
    <source>
        <strain evidence="3">CBHHK002</strain>
    </source>
</reference>
<dbReference type="InterPro" id="IPR051681">
    <property type="entry name" value="Ser/Thr_Kinases-Pseudokinases"/>
</dbReference>
<gene>
    <name evidence="3" type="ORF">DFH08DRAFT_972538</name>
</gene>
<dbReference type="InterPro" id="IPR001245">
    <property type="entry name" value="Ser-Thr/Tyr_kinase_cat_dom"/>
</dbReference>
<feature type="compositionally biased region" description="Basic and acidic residues" evidence="1">
    <location>
        <begin position="45"/>
        <end position="60"/>
    </location>
</feature>
<dbReference type="GO" id="GO:0004674">
    <property type="term" value="F:protein serine/threonine kinase activity"/>
    <property type="evidence" value="ECO:0007669"/>
    <property type="project" value="TreeGrafter"/>
</dbReference>
<feature type="compositionally biased region" description="Basic and acidic residues" evidence="1">
    <location>
        <begin position="154"/>
        <end position="165"/>
    </location>
</feature>
<dbReference type="SMART" id="SM00220">
    <property type="entry name" value="S_TKc"/>
    <property type="match status" value="2"/>
</dbReference>
<feature type="region of interest" description="Disordered" evidence="1">
    <location>
        <begin position="154"/>
        <end position="230"/>
    </location>
</feature>
<dbReference type="PROSITE" id="PS00108">
    <property type="entry name" value="PROTEIN_KINASE_ST"/>
    <property type="match status" value="1"/>
</dbReference>
<feature type="region of interest" description="Disordered" evidence="1">
    <location>
        <begin position="1"/>
        <end position="136"/>
    </location>
</feature>
<evidence type="ECO:0000313" key="4">
    <source>
        <dbReference type="Proteomes" id="UP001218218"/>
    </source>
</evidence>
<dbReference type="InterPro" id="IPR011009">
    <property type="entry name" value="Kinase-like_dom_sf"/>
</dbReference>